<sequence>MKGFIHSIESFGSVDGPGIRFVVFMQGCPMRCLYCHNPDTWQPDIGNQMSVKEILNSFEKNRAFYKNGGLTVSGGEPLMQIDFLIELFEAAKAKGIHTCLDTSGIIFNESNTNLLNKFDRLVRVTDLVMLDIKHIKTQEHLKLTKQPNAQILQFAKYLDSKHIDMWIRHVVVPTLNDSENFLFELGYFIGGLTYLKALDVLPYHTMGKNKYKELGIDYSLEEIPDMDKENAIIAKKFIIEGIKKRRFELSQMATDIEKT</sequence>
<dbReference type="CDD" id="cd01335">
    <property type="entry name" value="Radical_SAM"/>
    <property type="match status" value="1"/>
</dbReference>
<dbReference type="GO" id="GO:0016829">
    <property type="term" value="F:lyase activity"/>
    <property type="evidence" value="ECO:0007669"/>
    <property type="project" value="UniProtKB-KW"/>
</dbReference>
<dbReference type="GO" id="GO:0043365">
    <property type="term" value="F:[formate-C-acetyltransferase]-activating enzyme activity"/>
    <property type="evidence" value="ECO:0007669"/>
    <property type="project" value="UniProtKB-UniRule"/>
</dbReference>
<gene>
    <name evidence="12" type="ORF">C8E03_1048</name>
</gene>
<dbReference type="InterPro" id="IPR012839">
    <property type="entry name" value="Organic_radical_activase"/>
</dbReference>
<reference evidence="12 13" key="1">
    <citation type="submission" date="2018-05" db="EMBL/GenBank/DDBJ databases">
        <title>Genomic Encyclopedia of Type Strains, Phase IV (KMG-IV): sequencing the most valuable type-strain genomes for metagenomic binning, comparative biology and taxonomic classification.</title>
        <authorList>
            <person name="Goeker M."/>
        </authorList>
    </citation>
    <scope>NUCLEOTIDE SEQUENCE [LARGE SCALE GENOMIC DNA]</scope>
    <source>
        <strain evidence="12 13">DSM 28816</strain>
    </source>
</reference>
<keyword evidence="4 10" id="KW-0004">4Fe-4S</keyword>
<evidence type="ECO:0000256" key="3">
    <source>
        <dbReference type="ARBA" id="ARBA00021356"/>
    </source>
</evidence>
<dbReference type="Pfam" id="PF04055">
    <property type="entry name" value="Radical_SAM"/>
    <property type="match status" value="1"/>
</dbReference>
<dbReference type="InterPro" id="IPR034457">
    <property type="entry name" value="Organic_radical-activating"/>
</dbReference>
<dbReference type="SUPFAM" id="SSF102114">
    <property type="entry name" value="Radical SAM enzymes"/>
    <property type="match status" value="1"/>
</dbReference>
<dbReference type="PANTHER" id="PTHR30352">
    <property type="entry name" value="PYRUVATE FORMATE-LYASE-ACTIVATING ENZYME"/>
    <property type="match status" value="1"/>
</dbReference>
<evidence type="ECO:0000256" key="5">
    <source>
        <dbReference type="ARBA" id="ARBA00022691"/>
    </source>
</evidence>
<dbReference type="Proteomes" id="UP000247523">
    <property type="component" value="Unassembled WGS sequence"/>
</dbReference>
<keyword evidence="12" id="KW-0670">Pyruvate</keyword>
<dbReference type="AlphaFoldDB" id="A0A318EM59"/>
<name>A0A318EM59_9FIRM</name>
<keyword evidence="6 10" id="KW-0479">Metal-binding</keyword>
<dbReference type="SFLD" id="SFLDS00029">
    <property type="entry name" value="Radical_SAM"/>
    <property type="match status" value="1"/>
</dbReference>
<keyword evidence="9 10" id="KW-0411">Iron-sulfur</keyword>
<organism evidence="12 13">
    <name type="scientific">Lachnotalea glycerini</name>
    <dbReference type="NCBI Taxonomy" id="1763509"/>
    <lineage>
        <taxon>Bacteria</taxon>
        <taxon>Bacillati</taxon>
        <taxon>Bacillota</taxon>
        <taxon>Clostridia</taxon>
        <taxon>Lachnospirales</taxon>
        <taxon>Lachnospiraceae</taxon>
        <taxon>Lachnotalea</taxon>
    </lineage>
</organism>
<dbReference type="GO" id="GO:0046872">
    <property type="term" value="F:metal ion binding"/>
    <property type="evidence" value="ECO:0007669"/>
    <property type="project" value="UniProtKB-UniRule"/>
</dbReference>
<keyword evidence="5 10" id="KW-0949">S-adenosyl-L-methionine</keyword>
<proteinExistence type="inferred from homology"/>
<keyword evidence="10" id="KW-0963">Cytoplasm</keyword>
<dbReference type="PANTHER" id="PTHR30352:SF5">
    <property type="entry name" value="PYRUVATE FORMATE-LYASE 1-ACTIVATING ENZYME"/>
    <property type="match status" value="1"/>
</dbReference>
<dbReference type="InterPro" id="IPR007197">
    <property type="entry name" value="rSAM"/>
</dbReference>
<evidence type="ECO:0000259" key="11">
    <source>
        <dbReference type="PROSITE" id="PS51918"/>
    </source>
</evidence>
<comment type="catalytic activity">
    <reaction evidence="10">
        <text>glycyl-[formate C-acetyltransferase] + reduced [flavodoxin] + S-adenosyl-L-methionine = glycin-2-yl radical-[formate C-acetyltransferase] + semiquinone [flavodoxin] + 5'-deoxyadenosine + L-methionine + H(+)</text>
        <dbReference type="Rhea" id="RHEA:19225"/>
        <dbReference type="Rhea" id="RHEA-COMP:10622"/>
        <dbReference type="Rhea" id="RHEA-COMP:12190"/>
        <dbReference type="Rhea" id="RHEA-COMP:12191"/>
        <dbReference type="Rhea" id="RHEA-COMP:14480"/>
        <dbReference type="ChEBI" id="CHEBI:15378"/>
        <dbReference type="ChEBI" id="CHEBI:17319"/>
        <dbReference type="ChEBI" id="CHEBI:29947"/>
        <dbReference type="ChEBI" id="CHEBI:32722"/>
        <dbReference type="ChEBI" id="CHEBI:57618"/>
        <dbReference type="ChEBI" id="CHEBI:57844"/>
        <dbReference type="ChEBI" id="CHEBI:59789"/>
        <dbReference type="ChEBI" id="CHEBI:140311"/>
        <dbReference type="EC" id="1.97.1.4"/>
    </reaction>
</comment>
<keyword evidence="12" id="KW-0456">Lyase</keyword>
<evidence type="ECO:0000313" key="12">
    <source>
        <dbReference type="EMBL" id="PXV91001.1"/>
    </source>
</evidence>
<accession>A0A318EM59</accession>
<dbReference type="PROSITE" id="PS01087">
    <property type="entry name" value="RADICAL_ACTIVATING"/>
    <property type="match status" value="1"/>
</dbReference>
<keyword evidence="8 10" id="KW-0408">Iron</keyword>
<dbReference type="InterPro" id="IPR001989">
    <property type="entry name" value="Radical_activat_CS"/>
</dbReference>
<evidence type="ECO:0000256" key="7">
    <source>
        <dbReference type="ARBA" id="ARBA00023002"/>
    </source>
</evidence>
<dbReference type="GO" id="GO:0051539">
    <property type="term" value="F:4 iron, 4 sulfur cluster binding"/>
    <property type="evidence" value="ECO:0007669"/>
    <property type="project" value="UniProtKB-UniRule"/>
</dbReference>
<dbReference type="Gene3D" id="3.20.20.70">
    <property type="entry name" value="Aldolase class I"/>
    <property type="match status" value="1"/>
</dbReference>
<dbReference type="PIRSF" id="PIRSF000371">
    <property type="entry name" value="PFL_act_enz"/>
    <property type="match status" value="1"/>
</dbReference>
<dbReference type="RefSeq" id="WP_110290957.1">
    <property type="nucleotide sequence ID" value="NZ_QICS01000004.1"/>
</dbReference>
<dbReference type="PROSITE" id="PS51918">
    <property type="entry name" value="RADICAL_SAM"/>
    <property type="match status" value="1"/>
</dbReference>
<evidence type="ECO:0000256" key="9">
    <source>
        <dbReference type="ARBA" id="ARBA00023014"/>
    </source>
</evidence>
<dbReference type="InterPro" id="IPR058240">
    <property type="entry name" value="rSAM_sf"/>
</dbReference>
<comment type="subcellular location">
    <subcellularLocation>
        <location evidence="10">Cytoplasm</location>
    </subcellularLocation>
</comment>
<evidence type="ECO:0000256" key="6">
    <source>
        <dbReference type="ARBA" id="ARBA00022723"/>
    </source>
</evidence>
<evidence type="ECO:0000256" key="10">
    <source>
        <dbReference type="RuleBase" id="RU362053"/>
    </source>
</evidence>
<dbReference type="EC" id="1.97.1.4" evidence="10"/>
<protein>
    <recommendedName>
        <fullName evidence="3 10">Pyruvate formate-lyase-activating enzyme</fullName>
        <ecNumber evidence="10">1.97.1.4</ecNumber>
    </recommendedName>
</protein>
<dbReference type="SFLD" id="SFLDG01066">
    <property type="entry name" value="organic_radical-activating_enz"/>
    <property type="match status" value="1"/>
</dbReference>
<dbReference type="InterPro" id="IPR013785">
    <property type="entry name" value="Aldolase_TIM"/>
</dbReference>
<comment type="function">
    <text evidence="1 10">Activation of pyruvate formate-lyase under anaerobic conditions by generation of an organic free radical, using S-adenosylmethionine and reduced flavodoxin as cosubstrates to produce 5'-deoxy-adenosine.</text>
</comment>
<evidence type="ECO:0000256" key="8">
    <source>
        <dbReference type="ARBA" id="ARBA00023004"/>
    </source>
</evidence>
<evidence type="ECO:0000313" key="13">
    <source>
        <dbReference type="Proteomes" id="UP000247523"/>
    </source>
</evidence>
<evidence type="ECO:0000256" key="1">
    <source>
        <dbReference type="ARBA" id="ARBA00003141"/>
    </source>
</evidence>
<evidence type="ECO:0000256" key="2">
    <source>
        <dbReference type="ARBA" id="ARBA00009777"/>
    </source>
</evidence>
<feature type="domain" description="Radical SAM core" evidence="11">
    <location>
        <begin position="14"/>
        <end position="243"/>
    </location>
</feature>
<dbReference type="NCBIfam" id="TIGR02493">
    <property type="entry name" value="PFLA"/>
    <property type="match status" value="1"/>
</dbReference>
<comment type="similarity">
    <text evidence="2 10">Belongs to the organic radical-activating enzymes family.</text>
</comment>
<dbReference type="GO" id="GO:0005737">
    <property type="term" value="C:cytoplasm"/>
    <property type="evidence" value="ECO:0007669"/>
    <property type="project" value="UniProtKB-SubCell"/>
</dbReference>
<evidence type="ECO:0000256" key="4">
    <source>
        <dbReference type="ARBA" id="ARBA00022485"/>
    </source>
</evidence>
<comment type="cofactor">
    <cofactor evidence="10">
        <name>[4Fe-4S] cluster</name>
        <dbReference type="ChEBI" id="CHEBI:49883"/>
    </cofactor>
    <text evidence="10">Binds 1 [4Fe-4S] cluster. The cluster is coordinated with 3 cysteines and an exchangeable S-adenosyl-L-methionine.</text>
</comment>
<comment type="caution">
    <text evidence="12">The sequence shown here is derived from an EMBL/GenBank/DDBJ whole genome shotgun (WGS) entry which is preliminary data.</text>
</comment>
<dbReference type="InterPro" id="IPR012838">
    <property type="entry name" value="PFL1_activating"/>
</dbReference>
<keyword evidence="7 10" id="KW-0560">Oxidoreductase</keyword>
<dbReference type="EMBL" id="QICS01000004">
    <property type="protein sequence ID" value="PXV91001.1"/>
    <property type="molecule type" value="Genomic_DNA"/>
</dbReference>